<dbReference type="InterPro" id="IPR050177">
    <property type="entry name" value="Lipid_A_modif_metabolic_enz"/>
</dbReference>
<dbReference type="Proteomes" id="UP001501586">
    <property type="component" value="Unassembled WGS sequence"/>
</dbReference>
<evidence type="ECO:0000313" key="3">
    <source>
        <dbReference type="Proteomes" id="UP001501586"/>
    </source>
</evidence>
<dbReference type="Gene3D" id="3.40.50.720">
    <property type="entry name" value="NAD(P)-binding Rossmann-like Domain"/>
    <property type="match status" value="1"/>
</dbReference>
<dbReference type="Pfam" id="PF01370">
    <property type="entry name" value="Epimerase"/>
    <property type="match status" value="1"/>
</dbReference>
<dbReference type="SUPFAM" id="SSF51735">
    <property type="entry name" value="NAD(P)-binding Rossmann-fold domains"/>
    <property type="match status" value="1"/>
</dbReference>
<protein>
    <submittedName>
        <fullName evidence="2">NAD(P)-dependent oxidoreductase</fullName>
    </submittedName>
</protein>
<comment type="caution">
    <text evidence="2">The sequence shown here is derived from an EMBL/GenBank/DDBJ whole genome shotgun (WGS) entry which is preliminary data.</text>
</comment>
<keyword evidence="3" id="KW-1185">Reference proteome</keyword>
<sequence length="318" mass="35020">MPIVVTGASGFIGKAVAVELRRQGKTVVSVGRTDPLIPEVEHLHWDIREPAGPEITGHFRFLEAVVHCAADVDDWGDPANLHAVNVTGTRNVLDAFPDVRIVHMSSASIYDPRVPHHMLHEEAGPVEEKRYPTAYELTKAQAEVVIQRVRPQAVVLRPHAVYGPGDTTLIPRVQANIKNGVLRIPGGGKQLITLTHIDNLVGATVAAIGRPDVFGPINVGDPRPYVFREALNTFFAREGHPPVVFDAVAGDLAMIRAWASERRAKMTGKRPKLTRYAIRHLIHERTYNLARQEQLLGFEAVQHLAPRRVIPPPAQNGV</sequence>
<dbReference type="EMBL" id="BAABAZ010000004">
    <property type="protein sequence ID" value="GAA4283442.1"/>
    <property type="molecule type" value="Genomic_DNA"/>
</dbReference>
<organism evidence="2 3">
    <name type="scientific">Brevibacterium daeguense</name>
    <dbReference type="NCBI Taxonomy" id="909936"/>
    <lineage>
        <taxon>Bacteria</taxon>
        <taxon>Bacillati</taxon>
        <taxon>Actinomycetota</taxon>
        <taxon>Actinomycetes</taxon>
        <taxon>Micrococcales</taxon>
        <taxon>Brevibacteriaceae</taxon>
        <taxon>Brevibacterium</taxon>
    </lineage>
</organism>
<dbReference type="PANTHER" id="PTHR43245:SF51">
    <property type="entry name" value="SHORT CHAIN DEHYDROGENASE_REDUCTASE FAMILY 42E, MEMBER 2"/>
    <property type="match status" value="1"/>
</dbReference>
<dbReference type="InterPro" id="IPR001509">
    <property type="entry name" value="Epimerase_deHydtase"/>
</dbReference>
<dbReference type="RefSeq" id="WP_236863502.1">
    <property type="nucleotide sequence ID" value="NZ_BAABAZ010000004.1"/>
</dbReference>
<evidence type="ECO:0000259" key="1">
    <source>
        <dbReference type="Pfam" id="PF01370"/>
    </source>
</evidence>
<reference evidence="3" key="1">
    <citation type="journal article" date="2019" name="Int. J. Syst. Evol. Microbiol.">
        <title>The Global Catalogue of Microorganisms (GCM) 10K type strain sequencing project: providing services to taxonomists for standard genome sequencing and annotation.</title>
        <authorList>
            <consortium name="The Broad Institute Genomics Platform"/>
            <consortium name="The Broad Institute Genome Sequencing Center for Infectious Disease"/>
            <person name="Wu L."/>
            <person name="Ma J."/>
        </authorList>
    </citation>
    <scope>NUCLEOTIDE SEQUENCE [LARGE SCALE GENOMIC DNA]</scope>
    <source>
        <strain evidence="3">JCM 17458</strain>
    </source>
</reference>
<dbReference type="PANTHER" id="PTHR43245">
    <property type="entry name" value="BIFUNCTIONAL POLYMYXIN RESISTANCE PROTEIN ARNA"/>
    <property type="match status" value="1"/>
</dbReference>
<feature type="domain" description="NAD-dependent epimerase/dehydratase" evidence="1">
    <location>
        <begin position="3"/>
        <end position="220"/>
    </location>
</feature>
<dbReference type="InterPro" id="IPR036291">
    <property type="entry name" value="NAD(P)-bd_dom_sf"/>
</dbReference>
<accession>A0ABP8EHM3</accession>
<proteinExistence type="predicted"/>
<name>A0ABP8EHM3_9MICO</name>
<gene>
    <name evidence="2" type="ORF">GCM10022261_09730</name>
</gene>
<evidence type="ECO:0000313" key="2">
    <source>
        <dbReference type="EMBL" id="GAA4283442.1"/>
    </source>
</evidence>